<protein>
    <submittedName>
        <fullName evidence="3">Uncharacterized protein</fullName>
    </submittedName>
</protein>
<proteinExistence type="predicted"/>
<feature type="signal peptide" evidence="2">
    <location>
        <begin position="1"/>
        <end position="23"/>
    </location>
</feature>
<comment type="caution">
    <text evidence="3">The sequence shown here is derived from an EMBL/GenBank/DDBJ whole genome shotgun (WGS) entry which is preliminary data.</text>
</comment>
<keyword evidence="4" id="KW-1185">Reference proteome</keyword>
<feature type="chain" id="PRO_5019747071" evidence="2">
    <location>
        <begin position="24"/>
        <end position="59"/>
    </location>
</feature>
<evidence type="ECO:0000313" key="4">
    <source>
        <dbReference type="Proteomes" id="UP000295192"/>
    </source>
</evidence>
<sequence length="59" mass="7098">MRMRLVPIGALSIFSTAYKHVLATQQQHQQQQQQQLQQQLQQQQQQQQQQKRQITNTRL</sequence>
<evidence type="ECO:0000256" key="2">
    <source>
        <dbReference type="SAM" id="SignalP"/>
    </source>
</evidence>
<evidence type="ECO:0000256" key="1">
    <source>
        <dbReference type="SAM" id="Coils"/>
    </source>
</evidence>
<dbReference type="AlphaFoldDB" id="A0A484AMQ8"/>
<accession>A0A484AMQ8</accession>
<gene>
    <name evidence="3" type="ORF">AWZ03_015339</name>
</gene>
<feature type="coiled-coil region" evidence="1">
    <location>
        <begin position="22"/>
        <end position="57"/>
    </location>
</feature>
<keyword evidence="2" id="KW-0732">Signal</keyword>
<name>A0A484AMQ8_DRONA</name>
<organism evidence="3 4">
    <name type="scientific">Drosophila navojoa</name>
    <name type="common">Fruit fly</name>
    <dbReference type="NCBI Taxonomy" id="7232"/>
    <lineage>
        <taxon>Eukaryota</taxon>
        <taxon>Metazoa</taxon>
        <taxon>Ecdysozoa</taxon>
        <taxon>Arthropoda</taxon>
        <taxon>Hexapoda</taxon>
        <taxon>Insecta</taxon>
        <taxon>Pterygota</taxon>
        <taxon>Neoptera</taxon>
        <taxon>Endopterygota</taxon>
        <taxon>Diptera</taxon>
        <taxon>Brachycera</taxon>
        <taxon>Muscomorpha</taxon>
        <taxon>Ephydroidea</taxon>
        <taxon>Drosophilidae</taxon>
        <taxon>Drosophila</taxon>
    </lineage>
</organism>
<keyword evidence="1" id="KW-0175">Coiled coil</keyword>
<dbReference type="EMBL" id="LSRL02007149">
    <property type="protein sequence ID" value="TDG38239.1"/>
    <property type="molecule type" value="Genomic_DNA"/>
</dbReference>
<evidence type="ECO:0000313" key="3">
    <source>
        <dbReference type="EMBL" id="TDG38239.1"/>
    </source>
</evidence>
<feature type="non-terminal residue" evidence="3">
    <location>
        <position position="59"/>
    </location>
</feature>
<reference evidence="3 4" key="1">
    <citation type="journal article" date="2019" name="J. Hered.">
        <title>An Improved Genome Assembly for Drosophila navojoa, the Basal Species in the mojavensis Cluster.</title>
        <authorList>
            <person name="Vanderlinde T."/>
            <person name="Dupim E.G."/>
            <person name="Nazario-Yepiz N.O."/>
            <person name="Carvalho A.B."/>
        </authorList>
    </citation>
    <scope>NUCLEOTIDE SEQUENCE [LARGE SCALE GENOMIC DNA]</scope>
    <source>
        <strain evidence="3">Navoj_Jal97</strain>
        <tissue evidence="3">Whole organism</tissue>
    </source>
</reference>
<dbReference type="Proteomes" id="UP000295192">
    <property type="component" value="Unassembled WGS sequence"/>
</dbReference>